<dbReference type="GO" id="GO:0019491">
    <property type="term" value="P:ectoine biosynthetic process"/>
    <property type="evidence" value="ECO:0007669"/>
    <property type="project" value="InterPro"/>
</dbReference>
<accession>A0A1S7LKU5</accession>
<dbReference type="EMBL" id="LO017727">
    <property type="protein sequence ID" value="CRH06744.1"/>
    <property type="molecule type" value="Genomic_DNA"/>
</dbReference>
<organism evidence="1">
    <name type="scientific">Magnetococcus massalia (strain MO-1)</name>
    <dbReference type="NCBI Taxonomy" id="451514"/>
    <lineage>
        <taxon>Bacteria</taxon>
        <taxon>Pseudomonadati</taxon>
        <taxon>Pseudomonadota</taxon>
        <taxon>Magnetococcia</taxon>
        <taxon>Magnetococcales</taxon>
        <taxon>Magnetococcaceae</taxon>
        <taxon>Magnetococcus</taxon>
    </lineage>
</organism>
<dbReference type="Pfam" id="PF06339">
    <property type="entry name" value="Ectoine_synth"/>
    <property type="match status" value="1"/>
</dbReference>
<name>A0A1S7LKU5_MAGMO</name>
<gene>
    <name evidence="1" type="ORF">MAGMO_2587</name>
</gene>
<dbReference type="GO" id="GO:0033990">
    <property type="term" value="F:ectoine synthase activity"/>
    <property type="evidence" value="ECO:0007669"/>
    <property type="project" value="InterPro"/>
</dbReference>
<reference evidence="1" key="1">
    <citation type="submission" date="2015-04" db="EMBL/GenBank/DDBJ databases">
        <authorList>
            <person name="Syromyatnikov M.Y."/>
            <person name="Popov V.N."/>
        </authorList>
    </citation>
    <scope>NUCLEOTIDE SEQUENCE</scope>
    <source>
        <strain evidence="1">MO-1</strain>
    </source>
</reference>
<protein>
    <submittedName>
        <fullName evidence="1">Putative ectoine synthase</fullName>
    </submittedName>
</protein>
<proteinExistence type="predicted"/>
<sequence>MLTGPFDTTPCHRWPGTTFRPPFMKYPGYGLNGYERHNLRAMEGVRMTGLFTPALIGQESHDENGLYPLLTEEDGSSGKEQTSTLRAWWCRYLIFFWCR</sequence>
<dbReference type="InterPro" id="IPR010462">
    <property type="entry name" value="Ectoine_synth"/>
</dbReference>
<dbReference type="AlphaFoldDB" id="A0A1S7LKU5"/>
<evidence type="ECO:0000313" key="1">
    <source>
        <dbReference type="EMBL" id="CRH06744.1"/>
    </source>
</evidence>